<evidence type="ECO:0000313" key="2">
    <source>
        <dbReference type="EMBL" id="ANU28161.1"/>
    </source>
</evidence>
<gene>
    <name evidence="2" type="ORF">I858_014310</name>
</gene>
<keyword evidence="3" id="KW-1185">Reference proteome</keyword>
<proteinExistence type="predicted"/>
<name>A0A1B1S4N8_9BACL</name>
<feature type="domain" description="ABC-type glycine betaine transport system substrate-binding" evidence="1">
    <location>
        <begin position="28"/>
        <end position="293"/>
    </location>
</feature>
<evidence type="ECO:0000313" key="3">
    <source>
        <dbReference type="Proteomes" id="UP000053354"/>
    </source>
</evidence>
<dbReference type="AlphaFoldDB" id="A0A1B1S4N8"/>
<dbReference type="Proteomes" id="UP000053354">
    <property type="component" value="Chromosome"/>
</dbReference>
<sequence length="300" mass="33330">MYKKVVGMSIIASIALVGCSSGEDAKEPIIIGGKPWTEQYILPYILGEYIEANSEYTVEYEDGLGEVSILTPALEKGDIDMYVEYTGTGLKDVLKRDSEPGQSSEEVLEAVRKGYEEELGATWLEPLGFENGYTLAYSKDSGFDAQTYSDLAAISASEDVTFGGPHSIYERQGDGYEDLKATYDFKFSATESFDPSIMYEAVKNGDVDVIPAFTTDSRIELFDLATTKDDLNFFPKYDAAPVVRLETLEAYPELKDVLNELAGQISEEDMLAMNSKVDVDQEQPQDVAREFLIEKELIEE</sequence>
<reference evidence="2" key="1">
    <citation type="submission" date="2016-10" db="EMBL/GenBank/DDBJ databases">
        <authorList>
            <person name="See-Too W.S."/>
        </authorList>
    </citation>
    <scope>NUCLEOTIDE SEQUENCE</scope>
    <source>
        <strain evidence="2">L10.15</strain>
    </source>
</reference>
<organism evidence="2 3">
    <name type="scientific">Planococcus versutus</name>
    <dbReference type="NCBI Taxonomy" id="1302659"/>
    <lineage>
        <taxon>Bacteria</taxon>
        <taxon>Bacillati</taxon>
        <taxon>Bacillota</taxon>
        <taxon>Bacilli</taxon>
        <taxon>Bacillales</taxon>
        <taxon>Caryophanaceae</taxon>
        <taxon>Planococcus</taxon>
    </lineage>
</organism>
<dbReference type="Gene3D" id="3.40.190.120">
    <property type="entry name" value="Osmoprotection protein (prox), domain 2"/>
    <property type="match status" value="1"/>
</dbReference>
<dbReference type="SUPFAM" id="SSF53850">
    <property type="entry name" value="Periplasmic binding protein-like II"/>
    <property type="match status" value="1"/>
</dbReference>
<evidence type="ECO:0000259" key="1">
    <source>
        <dbReference type="Pfam" id="PF04069"/>
    </source>
</evidence>
<dbReference type="GO" id="GO:0043190">
    <property type="term" value="C:ATP-binding cassette (ABC) transporter complex"/>
    <property type="evidence" value="ECO:0007669"/>
    <property type="project" value="InterPro"/>
</dbReference>
<protein>
    <submittedName>
        <fullName evidence="2">Glycine/betaine ABC transporter substrate-binding protein</fullName>
    </submittedName>
</protein>
<dbReference type="Pfam" id="PF04069">
    <property type="entry name" value="OpuAC"/>
    <property type="match status" value="1"/>
</dbReference>
<dbReference type="InterPro" id="IPR007210">
    <property type="entry name" value="ABC_Gly_betaine_transp_sub-bd"/>
</dbReference>
<dbReference type="KEGG" id="pll:I858_014310"/>
<dbReference type="Gene3D" id="3.40.190.10">
    <property type="entry name" value="Periplasmic binding protein-like II"/>
    <property type="match status" value="1"/>
</dbReference>
<dbReference type="CDD" id="cd13528">
    <property type="entry name" value="PBP2_osmoprotectants"/>
    <property type="match status" value="1"/>
</dbReference>
<dbReference type="OrthoDB" id="9801163at2"/>
<dbReference type="PROSITE" id="PS51257">
    <property type="entry name" value="PROKAR_LIPOPROTEIN"/>
    <property type="match status" value="1"/>
</dbReference>
<dbReference type="RefSeq" id="WP_065524530.1">
    <property type="nucleotide sequence ID" value="NZ_CP016540.2"/>
</dbReference>
<dbReference type="EMBL" id="CP016540">
    <property type="protein sequence ID" value="ANU28161.1"/>
    <property type="molecule type" value="Genomic_DNA"/>
</dbReference>
<dbReference type="GO" id="GO:0022857">
    <property type="term" value="F:transmembrane transporter activity"/>
    <property type="evidence" value="ECO:0007669"/>
    <property type="project" value="InterPro"/>
</dbReference>
<dbReference type="STRING" id="1302659.I858_014310"/>
<accession>A0A1B1S4N8</accession>